<evidence type="ECO:0000256" key="1">
    <source>
        <dbReference type="SAM" id="Coils"/>
    </source>
</evidence>
<evidence type="ECO:0000313" key="3">
    <source>
        <dbReference type="Proteomes" id="UP000636479"/>
    </source>
</evidence>
<sequence length="281" mass="31868">MVVKPKASDYTSRLMRNCFRGKMDLHQERPLMSLDEYDHLARVARLCTAHIYRNIRKSNVSEDIRNLMRSLVCMEHPSWESTLQRIIIEGGQAGANWVADKIRSKFAFPALCWERSFILRSIWQVGDHTSNIIESLHADANREGVACTLVGGVKKGLHFDSLKLKTLGNLGLFGIRPSYTRGHIAESTKKSLKRRVTVQHKILSKQDSRIEIQNKRVEKVYSAMQQAENKLQQIRDRVGSQAQLDKTIRAFNRARDTFEKAVAGSRELVGTGSGKVGLLLP</sequence>
<evidence type="ECO:0008006" key="4">
    <source>
        <dbReference type="Google" id="ProtNLM"/>
    </source>
</evidence>
<dbReference type="AlphaFoldDB" id="A0A8H6SRA0"/>
<organism evidence="2 3">
    <name type="scientific">Mycena indigotica</name>
    <dbReference type="NCBI Taxonomy" id="2126181"/>
    <lineage>
        <taxon>Eukaryota</taxon>
        <taxon>Fungi</taxon>
        <taxon>Dikarya</taxon>
        <taxon>Basidiomycota</taxon>
        <taxon>Agaricomycotina</taxon>
        <taxon>Agaricomycetes</taxon>
        <taxon>Agaricomycetidae</taxon>
        <taxon>Agaricales</taxon>
        <taxon>Marasmiineae</taxon>
        <taxon>Mycenaceae</taxon>
        <taxon>Mycena</taxon>
    </lineage>
</organism>
<dbReference type="Proteomes" id="UP000636479">
    <property type="component" value="Unassembled WGS sequence"/>
</dbReference>
<comment type="caution">
    <text evidence="2">The sequence shown here is derived from an EMBL/GenBank/DDBJ whole genome shotgun (WGS) entry which is preliminary data.</text>
</comment>
<dbReference type="GeneID" id="59345024"/>
<protein>
    <recommendedName>
        <fullName evidence="4">Transposase</fullName>
    </recommendedName>
</protein>
<accession>A0A8H6SRA0</accession>
<dbReference type="EMBL" id="JACAZF010000005">
    <property type="protein sequence ID" value="KAF7303457.1"/>
    <property type="molecule type" value="Genomic_DNA"/>
</dbReference>
<reference evidence="2" key="1">
    <citation type="submission" date="2020-05" db="EMBL/GenBank/DDBJ databases">
        <title>Mycena genomes resolve the evolution of fungal bioluminescence.</title>
        <authorList>
            <person name="Tsai I.J."/>
        </authorList>
    </citation>
    <scope>NUCLEOTIDE SEQUENCE</scope>
    <source>
        <strain evidence="2">171206Taipei</strain>
    </source>
</reference>
<keyword evidence="3" id="KW-1185">Reference proteome</keyword>
<feature type="coiled-coil region" evidence="1">
    <location>
        <begin position="210"/>
        <end position="244"/>
    </location>
</feature>
<dbReference type="OrthoDB" id="3246731at2759"/>
<name>A0A8H6SRA0_9AGAR</name>
<proteinExistence type="predicted"/>
<keyword evidence="1" id="KW-0175">Coiled coil</keyword>
<gene>
    <name evidence="2" type="ORF">MIND_00574500</name>
</gene>
<evidence type="ECO:0000313" key="2">
    <source>
        <dbReference type="EMBL" id="KAF7303457.1"/>
    </source>
</evidence>
<dbReference type="RefSeq" id="XP_037220429.1">
    <property type="nucleotide sequence ID" value="XM_037362508.1"/>
</dbReference>